<feature type="transmembrane region" description="Helical" evidence="1">
    <location>
        <begin position="16"/>
        <end position="38"/>
    </location>
</feature>
<name>A0A6S6SNK3_9BACT</name>
<dbReference type="EMBL" id="CACVAQ010000116">
    <property type="protein sequence ID" value="CAA6806281.1"/>
    <property type="molecule type" value="Genomic_DNA"/>
</dbReference>
<sequence>MKKTIKFKTTTRSTNLAFLFQKSTFCAVPISLSIFLNFFQRKDLINHPKLITFIDQFLFVIIILSTYIPLR</sequence>
<keyword evidence="1" id="KW-1133">Transmembrane helix</keyword>
<evidence type="ECO:0000313" key="2">
    <source>
        <dbReference type="EMBL" id="CAA6806281.1"/>
    </source>
</evidence>
<organism evidence="2">
    <name type="scientific">uncultured Aureispira sp</name>
    <dbReference type="NCBI Taxonomy" id="1331704"/>
    <lineage>
        <taxon>Bacteria</taxon>
        <taxon>Pseudomonadati</taxon>
        <taxon>Bacteroidota</taxon>
        <taxon>Saprospiria</taxon>
        <taxon>Saprospirales</taxon>
        <taxon>Saprospiraceae</taxon>
        <taxon>Aureispira</taxon>
        <taxon>environmental samples</taxon>
    </lineage>
</organism>
<protein>
    <submittedName>
        <fullName evidence="2">Uncharacterized protein</fullName>
    </submittedName>
</protein>
<dbReference type="AlphaFoldDB" id="A0A6S6SNK3"/>
<accession>A0A6S6SNK3</accession>
<proteinExistence type="predicted"/>
<keyword evidence="1" id="KW-0472">Membrane</keyword>
<reference evidence="2" key="1">
    <citation type="submission" date="2020-01" db="EMBL/GenBank/DDBJ databases">
        <authorList>
            <person name="Meier V. D."/>
            <person name="Meier V D."/>
        </authorList>
    </citation>
    <scope>NUCLEOTIDE SEQUENCE</scope>
    <source>
        <strain evidence="2">HLG_WM_MAG_10</strain>
    </source>
</reference>
<evidence type="ECO:0000256" key="1">
    <source>
        <dbReference type="SAM" id="Phobius"/>
    </source>
</evidence>
<keyword evidence="1" id="KW-0812">Transmembrane</keyword>
<feature type="transmembrane region" description="Helical" evidence="1">
    <location>
        <begin position="50"/>
        <end position="70"/>
    </location>
</feature>
<gene>
    <name evidence="2" type="ORF">HELGO_WM34375</name>
</gene>